<evidence type="ECO:0000313" key="1">
    <source>
        <dbReference type="EMBL" id="KZC96480.1"/>
    </source>
</evidence>
<organism evidence="1 2">
    <name type="scientific">Clavibacter tessellarius</name>
    <dbReference type="NCBI Taxonomy" id="31965"/>
    <lineage>
        <taxon>Bacteria</taxon>
        <taxon>Bacillati</taxon>
        <taxon>Actinomycetota</taxon>
        <taxon>Actinomycetes</taxon>
        <taxon>Micrococcales</taxon>
        <taxon>Microbacteriaceae</taxon>
        <taxon>Clavibacter</taxon>
    </lineage>
</organism>
<dbReference type="EMBL" id="LQXA01000004">
    <property type="protein sequence ID" value="KZC96480.1"/>
    <property type="molecule type" value="Genomic_DNA"/>
</dbReference>
<gene>
    <name evidence="1" type="ORF">AWH51_02685</name>
</gene>
<accession>A0A154V535</accession>
<evidence type="ECO:0000313" key="2">
    <source>
        <dbReference type="Proteomes" id="UP000076218"/>
    </source>
</evidence>
<evidence type="ECO:0008006" key="3">
    <source>
        <dbReference type="Google" id="ProtNLM"/>
    </source>
</evidence>
<dbReference type="Proteomes" id="UP000076218">
    <property type="component" value="Unassembled WGS sequence"/>
</dbReference>
<dbReference type="STRING" id="31965.AWH51_02685"/>
<comment type="caution">
    <text evidence="1">The sequence shown here is derived from an EMBL/GenBank/DDBJ whole genome shotgun (WGS) entry which is preliminary data.</text>
</comment>
<proteinExistence type="predicted"/>
<reference evidence="1 2" key="1">
    <citation type="submission" date="2016-01" db="EMBL/GenBank/DDBJ databases">
        <title>Draft genome sequence of Clavibacter michiganensis subsp. tessellarius DOAB 609.</title>
        <authorList>
            <person name="Tambong J.T."/>
        </authorList>
    </citation>
    <scope>NUCLEOTIDE SEQUENCE [LARGE SCALE GENOMIC DNA]</scope>
    <source>
        <strain evidence="1 2">DOAB 609</strain>
    </source>
</reference>
<name>A0A154V535_9MICO</name>
<protein>
    <recommendedName>
        <fullName evidence="3">DUF600 family protein</fullName>
    </recommendedName>
</protein>
<sequence length="166" mass="18821">MSSTERDVVQSLINSWIPLGVEYAAGAKGLSAMYIYAASEPGQRYANIFFEQDGRVVYPDDVTGVDASSPRVLRMQHQMVADLRDAEKRLVEQGAGHPTEYRITYDPGAGRLDVQLSREVKYANHPVKTLQNGPEDWLDGRLEKVFGKLLPPETEWFTHQRKRKRS</sequence>
<dbReference type="AlphaFoldDB" id="A0A154V535"/>